<evidence type="ECO:0000259" key="6">
    <source>
        <dbReference type="PROSITE" id="PS50103"/>
    </source>
</evidence>
<dbReference type="SUPFAM" id="SSF90229">
    <property type="entry name" value="CCCH zinc finger"/>
    <property type="match status" value="2"/>
</dbReference>
<evidence type="ECO:0000256" key="3">
    <source>
        <dbReference type="ARBA" id="ARBA00022771"/>
    </source>
</evidence>
<keyword evidence="3 5" id="KW-0863">Zinc-finger</keyword>
<dbReference type="Proteomes" id="UP000250321">
    <property type="component" value="Unassembled WGS sequence"/>
</dbReference>
<dbReference type="Gene3D" id="4.10.1000.10">
    <property type="entry name" value="Zinc finger, CCCH-type"/>
    <property type="match status" value="2"/>
</dbReference>
<reference evidence="7 9" key="1">
    <citation type="submission" date="2018-02" db="EMBL/GenBank/DDBJ databases">
        <title>Draft genome of wild Prunus yedoensis var. nudiflora.</title>
        <authorList>
            <person name="Baek S."/>
            <person name="Kim J.-H."/>
            <person name="Choi K."/>
            <person name="Kim G.-B."/>
            <person name="Cho A."/>
            <person name="Jang H."/>
            <person name="Shin C.-H."/>
            <person name="Yu H.-J."/>
            <person name="Mun J.-H."/>
        </authorList>
    </citation>
    <scope>NUCLEOTIDE SEQUENCE [LARGE SCALE GENOMIC DNA]</scope>
    <source>
        <strain evidence="9">cv. Jeju island</strain>
        <tissue evidence="7">Leaf</tissue>
    </source>
</reference>
<dbReference type="STRING" id="2094558.A0A314XYS4"/>
<dbReference type="GO" id="GO:0008270">
    <property type="term" value="F:zinc ion binding"/>
    <property type="evidence" value="ECO:0007669"/>
    <property type="project" value="UniProtKB-KW"/>
</dbReference>
<feature type="domain" description="C3H1-type" evidence="6">
    <location>
        <begin position="45"/>
        <end position="73"/>
    </location>
</feature>
<dbReference type="Pfam" id="PF00642">
    <property type="entry name" value="zf-CCCH"/>
    <property type="match status" value="2"/>
</dbReference>
<dbReference type="PROSITE" id="PS50103">
    <property type="entry name" value="ZF_C3H1"/>
    <property type="match status" value="2"/>
</dbReference>
<evidence type="ECO:0000256" key="4">
    <source>
        <dbReference type="ARBA" id="ARBA00022833"/>
    </source>
</evidence>
<dbReference type="OrthoDB" id="410307at2759"/>
<accession>A0A314XYS4</accession>
<evidence type="ECO:0000313" key="7">
    <source>
        <dbReference type="EMBL" id="PQP99142.1"/>
    </source>
</evidence>
<dbReference type="EMBL" id="PJQY01000594">
    <property type="protein sequence ID" value="PQQ09611.1"/>
    <property type="molecule type" value="Genomic_DNA"/>
</dbReference>
<feature type="zinc finger region" description="C3H1-type" evidence="5">
    <location>
        <begin position="80"/>
        <end position="108"/>
    </location>
</feature>
<evidence type="ECO:0000256" key="1">
    <source>
        <dbReference type="ARBA" id="ARBA00022723"/>
    </source>
</evidence>
<protein>
    <submittedName>
        <fullName evidence="7">Zinc finger CCCH domain-containing protein 14-like</fullName>
    </submittedName>
</protein>
<sequence length="111" mass="12666">MQPPLPDFRPRAILGPVQVRGVHMQPPLPDFRPRAILEGEIMPNNYKTQLCDKWSTLDGCPYGEGCRFAHGEAEWQKHPQHKTIPCKFFHRGTGCHYGDRCHFIHDGAGHP</sequence>
<dbReference type="AlphaFoldDB" id="A0A314XYS4"/>
<dbReference type="GO" id="GO:0010468">
    <property type="term" value="P:regulation of gene expression"/>
    <property type="evidence" value="ECO:0007669"/>
    <property type="project" value="UniProtKB-ARBA"/>
</dbReference>
<evidence type="ECO:0000313" key="9">
    <source>
        <dbReference type="Proteomes" id="UP000250321"/>
    </source>
</evidence>
<evidence type="ECO:0000256" key="2">
    <source>
        <dbReference type="ARBA" id="ARBA00022737"/>
    </source>
</evidence>
<proteinExistence type="predicted"/>
<keyword evidence="4 5" id="KW-0862">Zinc</keyword>
<keyword evidence="1 5" id="KW-0479">Metal-binding</keyword>
<evidence type="ECO:0000313" key="8">
    <source>
        <dbReference type="EMBL" id="PQQ09611.1"/>
    </source>
</evidence>
<organism evidence="7 9">
    <name type="scientific">Prunus yedoensis var. nudiflora</name>
    <dbReference type="NCBI Taxonomy" id="2094558"/>
    <lineage>
        <taxon>Eukaryota</taxon>
        <taxon>Viridiplantae</taxon>
        <taxon>Streptophyta</taxon>
        <taxon>Embryophyta</taxon>
        <taxon>Tracheophyta</taxon>
        <taxon>Spermatophyta</taxon>
        <taxon>Magnoliopsida</taxon>
        <taxon>eudicotyledons</taxon>
        <taxon>Gunneridae</taxon>
        <taxon>Pentapetalae</taxon>
        <taxon>rosids</taxon>
        <taxon>fabids</taxon>
        <taxon>Rosales</taxon>
        <taxon>Rosaceae</taxon>
        <taxon>Amygdaloideae</taxon>
        <taxon>Amygdaleae</taxon>
        <taxon>Prunus</taxon>
    </lineage>
</organism>
<dbReference type="PANTHER" id="PTHR12547">
    <property type="entry name" value="CCCH ZINC FINGER/TIS11-RELATED"/>
    <property type="match status" value="1"/>
</dbReference>
<dbReference type="FunFam" id="4.10.1000.10:FF:000003">
    <property type="entry name" value="Zinc finger CCCH domain-containing protein"/>
    <property type="match status" value="1"/>
</dbReference>
<dbReference type="InterPro" id="IPR000571">
    <property type="entry name" value="Znf_CCCH"/>
</dbReference>
<keyword evidence="9" id="KW-1185">Reference proteome</keyword>
<feature type="domain" description="C3H1-type" evidence="6">
    <location>
        <begin position="80"/>
        <end position="108"/>
    </location>
</feature>
<dbReference type="GO" id="GO:0003729">
    <property type="term" value="F:mRNA binding"/>
    <property type="evidence" value="ECO:0007669"/>
    <property type="project" value="InterPro"/>
</dbReference>
<dbReference type="InterPro" id="IPR045877">
    <property type="entry name" value="ZFP36-like"/>
</dbReference>
<gene>
    <name evidence="7" type="ORF">Pyn_06084</name>
    <name evidence="8" type="ORF">Pyn_36254</name>
</gene>
<name>A0A314XYS4_PRUYE</name>
<dbReference type="InterPro" id="IPR036855">
    <property type="entry name" value="Znf_CCCH_sf"/>
</dbReference>
<comment type="caution">
    <text evidence="7">The sequence shown here is derived from an EMBL/GenBank/DDBJ whole genome shotgun (WGS) entry which is preliminary data.</text>
</comment>
<dbReference type="GO" id="GO:0051252">
    <property type="term" value="P:regulation of RNA metabolic process"/>
    <property type="evidence" value="ECO:0007669"/>
    <property type="project" value="UniProtKB-ARBA"/>
</dbReference>
<keyword evidence="2" id="KW-0677">Repeat</keyword>
<feature type="zinc finger region" description="C3H1-type" evidence="5">
    <location>
        <begin position="45"/>
        <end position="73"/>
    </location>
</feature>
<dbReference type="SMART" id="SM00356">
    <property type="entry name" value="ZnF_C3H1"/>
    <property type="match status" value="2"/>
</dbReference>
<dbReference type="EMBL" id="PJQY01001841">
    <property type="protein sequence ID" value="PQP99142.1"/>
    <property type="molecule type" value="Genomic_DNA"/>
</dbReference>
<evidence type="ECO:0000256" key="5">
    <source>
        <dbReference type="PROSITE-ProRule" id="PRU00723"/>
    </source>
</evidence>